<evidence type="ECO:0000256" key="3">
    <source>
        <dbReference type="ARBA" id="ARBA00022630"/>
    </source>
</evidence>
<keyword evidence="5 6" id="KW-0560">Oxidoreductase</keyword>
<dbReference type="Pfam" id="PF02770">
    <property type="entry name" value="Acyl-CoA_dh_M"/>
    <property type="match status" value="1"/>
</dbReference>
<evidence type="ECO:0000259" key="8">
    <source>
        <dbReference type="Pfam" id="PF02770"/>
    </source>
</evidence>
<accession>W4LPF8</accession>
<keyword evidence="11" id="KW-1185">Reference proteome</keyword>
<dbReference type="EMBL" id="AZHX01001788">
    <property type="protein sequence ID" value="ETW99827.1"/>
    <property type="molecule type" value="Genomic_DNA"/>
</dbReference>
<dbReference type="InterPro" id="IPR006091">
    <property type="entry name" value="Acyl-CoA_Oxase/DH_mid-dom"/>
</dbReference>
<dbReference type="HOGENOM" id="CLU_018204_9_2_7"/>
<dbReference type="SUPFAM" id="SSF47203">
    <property type="entry name" value="Acyl-CoA dehydrogenase C-terminal domain-like"/>
    <property type="match status" value="1"/>
</dbReference>
<dbReference type="GO" id="GO:0016627">
    <property type="term" value="F:oxidoreductase activity, acting on the CH-CH group of donors"/>
    <property type="evidence" value="ECO:0007669"/>
    <property type="project" value="InterPro"/>
</dbReference>
<dbReference type="PATRIC" id="fig|1429439.4.peg.6762"/>
<feature type="domain" description="Acyl-CoA dehydrogenase/oxidase N-terminal" evidence="9">
    <location>
        <begin position="3"/>
        <end position="106"/>
    </location>
</feature>
<dbReference type="InterPro" id="IPR009100">
    <property type="entry name" value="AcylCoA_DH/oxidase_NM_dom_sf"/>
</dbReference>
<dbReference type="SUPFAM" id="SSF56645">
    <property type="entry name" value="Acyl-CoA dehydrogenase NM domain-like"/>
    <property type="match status" value="1"/>
</dbReference>
<dbReference type="InterPro" id="IPR013786">
    <property type="entry name" value="AcylCoA_DH/ox_N"/>
</dbReference>
<feature type="domain" description="Acyl-CoA dehydrogenase/oxidase C-terminal" evidence="7">
    <location>
        <begin position="277"/>
        <end position="395"/>
    </location>
</feature>
<dbReference type="Gene3D" id="1.10.540.10">
    <property type="entry name" value="Acyl-CoA dehydrogenase/oxidase, N-terminal domain"/>
    <property type="match status" value="1"/>
</dbReference>
<proteinExistence type="inferred from homology"/>
<evidence type="ECO:0008006" key="12">
    <source>
        <dbReference type="Google" id="ProtNLM"/>
    </source>
</evidence>
<dbReference type="GO" id="GO:0050660">
    <property type="term" value="F:flavin adenine dinucleotide binding"/>
    <property type="evidence" value="ECO:0007669"/>
    <property type="project" value="InterPro"/>
</dbReference>
<evidence type="ECO:0000256" key="4">
    <source>
        <dbReference type="ARBA" id="ARBA00022827"/>
    </source>
</evidence>
<dbReference type="AlphaFoldDB" id="W4LPF8"/>
<keyword evidence="3 6" id="KW-0285">Flavoprotein</keyword>
<dbReference type="InterPro" id="IPR037069">
    <property type="entry name" value="AcylCoA_DH/ox_N_sf"/>
</dbReference>
<dbReference type="PANTHER" id="PTHR43292">
    <property type="entry name" value="ACYL-COA DEHYDROGENASE"/>
    <property type="match status" value="1"/>
</dbReference>
<dbReference type="Proteomes" id="UP000019140">
    <property type="component" value="Unassembled WGS sequence"/>
</dbReference>
<organism evidence="10 11">
    <name type="scientific">Candidatus Entotheonella gemina</name>
    <dbReference type="NCBI Taxonomy" id="1429439"/>
    <lineage>
        <taxon>Bacteria</taxon>
        <taxon>Pseudomonadati</taxon>
        <taxon>Nitrospinota/Tectimicrobiota group</taxon>
        <taxon>Candidatus Tectimicrobiota</taxon>
        <taxon>Candidatus Entotheonellia</taxon>
        <taxon>Candidatus Entotheonellales</taxon>
        <taxon>Candidatus Entotheonellaceae</taxon>
        <taxon>Candidatus Entotheonella</taxon>
    </lineage>
</organism>
<evidence type="ECO:0000313" key="11">
    <source>
        <dbReference type="Proteomes" id="UP000019140"/>
    </source>
</evidence>
<dbReference type="InterPro" id="IPR046373">
    <property type="entry name" value="Acyl-CoA_Oxase/DH_mid-dom_sf"/>
</dbReference>
<protein>
    <recommendedName>
        <fullName evidence="12">Acyl-CoA dehydrogenase</fullName>
    </recommendedName>
</protein>
<feature type="domain" description="Acyl-CoA oxidase/dehydrogenase middle" evidence="8">
    <location>
        <begin position="110"/>
        <end position="203"/>
    </location>
</feature>
<dbReference type="GO" id="GO:0005886">
    <property type="term" value="C:plasma membrane"/>
    <property type="evidence" value="ECO:0007669"/>
    <property type="project" value="TreeGrafter"/>
</dbReference>
<evidence type="ECO:0000259" key="7">
    <source>
        <dbReference type="Pfam" id="PF00441"/>
    </source>
</evidence>
<comment type="similarity">
    <text evidence="2 6">Belongs to the acyl-CoA dehydrogenase family.</text>
</comment>
<name>W4LPF8_9BACT</name>
<dbReference type="FunFam" id="2.40.110.10:FF:000011">
    <property type="entry name" value="Acyl-CoA dehydrogenase FadE34"/>
    <property type="match status" value="1"/>
</dbReference>
<dbReference type="InterPro" id="IPR036250">
    <property type="entry name" value="AcylCo_DH-like_C"/>
</dbReference>
<reference evidence="10 11" key="1">
    <citation type="journal article" date="2014" name="Nature">
        <title>An environmental bacterial taxon with a large and distinct metabolic repertoire.</title>
        <authorList>
            <person name="Wilson M.C."/>
            <person name="Mori T."/>
            <person name="Ruckert C."/>
            <person name="Uria A.R."/>
            <person name="Helf M.J."/>
            <person name="Takada K."/>
            <person name="Gernert C."/>
            <person name="Steffens U.A."/>
            <person name="Heycke N."/>
            <person name="Schmitt S."/>
            <person name="Rinke C."/>
            <person name="Helfrich E.J."/>
            <person name="Brachmann A.O."/>
            <person name="Gurgui C."/>
            <person name="Wakimoto T."/>
            <person name="Kracht M."/>
            <person name="Crusemann M."/>
            <person name="Hentschel U."/>
            <person name="Abe I."/>
            <person name="Matsunaga S."/>
            <person name="Kalinowski J."/>
            <person name="Takeyama H."/>
            <person name="Piel J."/>
        </authorList>
    </citation>
    <scope>NUCLEOTIDE SEQUENCE [LARGE SCALE GENOMIC DNA]</scope>
    <source>
        <strain evidence="11">TSY2</strain>
    </source>
</reference>
<dbReference type="InterPro" id="IPR009075">
    <property type="entry name" value="AcylCo_DH/oxidase_C"/>
</dbReference>
<sequence>MIEFTEESVRREVRAWLEANWDPNLSLVAWRNLLVDSGWGVPDWPQAWYGHDLPLALVPVVEEEFERLGAIGVARKGSSSLAASTILAHGSDAQKEKFLRRILTGEDAWCQLFSEPGSGSDLAGATTRADLNGDHYVINGQKVWNTSAHHADYGILLARSNFDVPKHRGLSYFLLPMHQPGVEVRPLRQMNGHASFNEVFFTDAQVPREFMLESEGDGWKVATTTLMHERRYADSSRREKQPTASAARIYREEAEEIAIALEPYTWYPQRAGRVDLVLERAKATGRNTDPVVRQEIAKLMSMARCAEWTARRARVAQEQGRQPGPEGSLGKLAASYVARAANRVHTMITGTDAMLTGDDSPMDGVIAEILVSTPAISIAGGTDEIQKNIISERVLRMPKETRIDTDVPFRDVLKNAASKS</sequence>
<evidence type="ECO:0000256" key="6">
    <source>
        <dbReference type="RuleBase" id="RU362125"/>
    </source>
</evidence>
<evidence type="ECO:0000259" key="9">
    <source>
        <dbReference type="Pfam" id="PF02771"/>
    </source>
</evidence>
<dbReference type="Pfam" id="PF00441">
    <property type="entry name" value="Acyl-CoA_dh_1"/>
    <property type="match status" value="1"/>
</dbReference>
<comment type="caution">
    <text evidence="10">The sequence shown here is derived from an EMBL/GenBank/DDBJ whole genome shotgun (WGS) entry which is preliminary data.</text>
</comment>
<evidence type="ECO:0000256" key="5">
    <source>
        <dbReference type="ARBA" id="ARBA00023002"/>
    </source>
</evidence>
<dbReference type="PANTHER" id="PTHR43292:SF4">
    <property type="entry name" value="ACYL-COA DEHYDROGENASE FADE34"/>
    <property type="match status" value="1"/>
</dbReference>
<dbReference type="Gene3D" id="2.40.110.10">
    <property type="entry name" value="Butyryl-CoA Dehydrogenase, subunit A, domain 2"/>
    <property type="match status" value="1"/>
</dbReference>
<keyword evidence="4 6" id="KW-0274">FAD</keyword>
<evidence type="ECO:0000313" key="10">
    <source>
        <dbReference type="EMBL" id="ETW99827.1"/>
    </source>
</evidence>
<dbReference type="Gene3D" id="1.20.140.10">
    <property type="entry name" value="Butyryl-CoA Dehydrogenase, subunit A, domain 3"/>
    <property type="match status" value="1"/>
</dbReference>
<comment type="cofactor">
    <cofactor evidence="1 6">
        <name>FAD</name>
        <dbReference type="ChEBI" id="CHEBI:57692"/>
    </cofactor>
</comment>
<evidence type="ECO:0000256" key="1">
    <source>
        <dbReference type="ARBA" id="ARBA00001974"/>
    </source>
</evidence>
<gene>
    <name evidence="10" type="ORF">ETSY2_40155</name>
</gene>
<dbReference type="InterPro" id="IPR052161">
    <property type="entry name" value="Mycobact_Acyl-CoA_DH"/>
</dbReference>
<dbReference type="Pfam" id="PF02771">
    <property type="entry name" value="Acyl-CoA_dh_N"/>
    <property type="match status" value="1"/>
</dbReference>
<evidence type="ECO:0000256" key="2">
    <source>
        <dbReference type="ARBA" id="ARBA00009347"/>
    </source>
</evidence>